<dbReference type="SMART" id="SM00179">
    <property type="entry name" value="EGF_CA"/>
    <property type="match status" value="3"/>
</dbReference>
<reference evidence="15" key="1">
    <citation type="submission" date="2023-01" db="EMBL/GenBank/DDBJ databases">
        <title>Genome assembly of the deep-sea coral Lophelia pertusa.</title>
        <authorList>
            <person name="Herrera S."/>
            <person name="Cordes E."/>
        </authorList>
    </citation>
    <scope>NUCLEOTIDE SEQUENCE</scope>
    <source>
        <strain evidence="15">USNM1676648</strain>
        <tissue evidence="15">Polyp</tissue>
    </source>
</reference>
<dbReference type="PROSITE" id="PS50825">
    <property type="entry name" value="HYR"/>
    <property type="match status" value="1"/>
</dbReference>
<feature type="domain" description="PLAT" evidence="11">
    <location>
        <begin position="17"/>
        <end position="130"/>
    </location>
</feature>
<evidence type="ECO:0000259" key="11">
    <source>
        <dbReference type="PROSITE" id="PS50095"/>
    </source>
</evidence>
<dbReference type="InterPro" id="IPR003599">
    <property type="entry name" value="Ig_sub"/>
</dbReference>
<evidence type="ECO:0000259" key="12">
    <source>
        <dbReference type="PROSITE" id="PS50825"/>
    </source>
</evidence>
<feature type="signal peptide" evidence="9">
    <location>
        <begin position="1"/>
        <end position="16"/>
    </location>
</feature>
<dbReference type="InterPro" id="IPR018097">
    <property type="entry name" value="EGF_Ca-bd_CS"/>
</dbReference>
<dbReference type="InterPro" id="IPR052071">
    <property type="entry name" value="SCUB_EGF-like_domain"/>
</dbReference>
<protein>
    <submittedName>
        <fullName evidence="15">Domain abundant in complement control protein, SUSHI repeat, short complement-like repeat (SCR)</fullName>
    </submittedName>
</protein>
<dbReference type="SMART" id="SM00409">
    <property type="entry name" value="IG"/>
    <property type="match status" value="1"/>
</dbReference>
<keyword evidence="5" id="KW-0325">Glycoprotein</keyword>
<dbReference type="InterPro" id="IPR000152">
    <property type="entry name" value="EGF-type_Asp/Asn_hydroxyl_site"/>
</dbReference>
<dbReference type="Pfam" id="PF13927">
    <property type="entry name" value="Ig_3"/>
    <property type="match status" value="1"/>
</dbReference>
<dbReference type="SMART" id="SM00032">
    <property type="entry name" value="CCP"/>
    <property type="match status" value="2"/>
</dbReference>
<evidence type="ECO:0000259" key="13">
    <source>
        <dbReference type="PROSITE" id="PS50835"/>
    </source>
</evidence>
<dbReference type="SMART" id="SM00408">
    <property type="entry name" value="IGc2"/>
    <property type="match status" value="1"/>
</dbReference>
<dbReference type="PANTHER" id="PTHR24046">
    <property type="entry name" value="SIGNAL PEPTIDE, CUB AND EGF-LIKE DOMAIN-CONTAINING"/>
    <property type="match status" value="1"/>
</dbReference>
<dbReference type="PROSITE" id="PS50835">
    <property type="entry name" value="IG_LIKE"/>
    <property type="match status" value="1"/>
</dbReference>
<dbReference type="GO" id="GO:0005509">
    <property type="term" value="F:calcium ion binding"/>
    <property type="evidence" value="ECO:0007669"/>
    <property type="project" value="InterPro"/>
</dbReference>
<dbReference type="Gene3D" id="2.10.50.10">
    <property type="entry name" value="Tumor Necrosis Factor Receptor, subunit A, domain 2"/>
    <property type="match status" value="2"/>
</dbReference>
<dbReference type="InterPro" id="IPR001881">
    <property type="entry name" value="EGF-like_Ca-bd_dom"/>
</dbReference>
<keyword evidence="16" id="KW-1185">Reference proteome</keyword>
<dbReference type="InterPro" id="IPR036179">
    <property type="entry name" value="Ig-like_dom_sf"/>
</dbReference>
<dbReference type="GO" id="GO:0007165">
    <property type="term" value="P:signal transduction"/>
    <property type="evidence" value="ECO:0007669"/>
    <property type="project" value="TreeGrafter"/>
</dbReference>
<dbReference type="InterPro" id="IPR049883">
    <property type="entry name" value="NOTCH1_EGF-like"/>
</dbReference>
<sequence length="791" mass="84830">MLLLLSLLLFCSASQGTDYTIIVETSSSDKAGTDANIYIKISGTKYNIKKTDITKKGSYETGSTDTFHIQDYDIGYVTGMEISRDEAGFFPNWKLDKITIKIAGKVDSYFNYYKWVSPKRWITLPLSCPPDHHVNSQGYCDVSDVNECLDPSTCIAPATCVNTVGSYLCNCPSGYVLKPGSHKECEDIDECAKNLCDSVKSTCENLPGDYRCNCKSGYQNLNPKQCINADECNLGTDSCDKKTSDCMDTEGSYYCLCKDGYTQGANNKICVAIKCGSLSPPSGSTLEPARCTQPNANIFGDKCVMKCKDGYIISDIQHGVLTCGSSGRWEGNMGTCNPVACPALPAISHGEIYPRKCSSSGGKYTETCTYSCDSGYSMAGQGNRQCQADGTWGGAAPTCKKIEVQPYKFPAGTTKVEWTATNVVGSASCSINVIIRDKEAPTVQNCPKDIFETTDTNAAAVTWVEPTFSDNVRVANVEKSHNSGASFDLGSTNVNYVALDEAGNRVSCQFTVSLKRPPCYPPNGPLGVESGHPENNPDCVESKKKDPNTPCEENRIEMTVVTLNQLHCTKCPLGTHKSSATDCSPCPAGTYNDQQGQLQCTQNCPAGTWSLPGAKAAEDCKMPCPAGKYSMTGLGPSCQDCPRDMYQDKAMQKSCIACPSGTVTVAQGSSSADQCGVKPNVTAIDPPVSNIKEKESVSVNCYASGKPTPTYKWKFLRDINEDFLGKMSQVRLTNPNGDVIGSKLVITGATFENTGSYECTATSTHGSDMGLAVINVEKVIGLAGSGDMPSL</sequence>
<dbReference type="SMART" id="SM00308">
    <property type="entry name" value="LH2"/>
    <property type="match status" value="1"/>
</dbReference>
<dbReference type="GO" id="GO:0005615">
    <property type="term" value="C:extracellular space"/>
    <property type="evidence" value="ECO:0007669"/>
    <property type="project" value="TreeGrafter"/>
</dbReference>
<dbReference type="InterPro" id="IPR003598">
    <property type="entry name" value="Ig_sub2"/>
</dbReference>
<keyword evidence="2 9" id="KW-0732">Signal</keyword>
<comment type="caution">
    <text evidence="6">Lacks conserved residue(s) required for the propagation of feature annotation.</text>
</comment>
<dbReference type="PROSITE" id="PS01187">
    <property type="entry name" value="EGF_CA"/>
    <property type="match status" value="2"/>
</dbReference>
<feature type="region of interest" description="Disordered" evidence="8">
    <location>
        <begin position="523"/>
        <end position="551"/>
    </location>
</feature>
<dbReference type="GO" id="GO:0009986">
    <property type="term" value="C:cell surface"/>
    <property type="evidence" value="ECO:0007669"/>
    <property type="project" value="TreeGrafter"/>
</dbReference>
<dbReference type="Proteomes" id="UP001163046">
    <property type="component" value="Unassembled WGS sequence"/>
</dbReference>
<dbReference type="SUPFAM" id="SSF49723">
    <property type="entry name" value="Lipase/lipooxygenase domain (PLAT/LH2 domain)"/>
    <property type="match status" value="1"/>
</dbReference>
<dbReference type="Pfam" id="PF00084">
    <property type="entry name" value="Sushi"/>
    <property type="match status" value="2"/>
</dbReference>
<dbReference type="PROSITE" id="PS00010">
    <property type="entry name" value="ASX_HYDROXYL"/>
    <property type="match status" value="3"/>
</dbReference>
<dbReference type="CDD" id="cd00033">
    <property type="entry name" value="CCP"/>
    <property type="match status" value="1"/>
</dbReference>
<dbReference type="Gene3D" id="2.10.70.10">
    <property type="entry name" value="Complement Module, domain 1"/>
    <property type="match status" value="2"/>
</dbReference>
<dbReference type="InterPro" id="IPR036392">
    <property type="entry name" value="PLAT/LH2_dom_sf"/>
</dbReference>
<feature type="domain" description="Ig-like" evidence="13">
    <location>
        <begin position="679"/>
        <end position="775"/>
    </location>
</feature>
<keyword evidence="3" id="KW-0677">Repeat</keyword>
<dbReference type="Gene3D" id="2.60.60.20">
    <property type="entry name" value="PLAT/LH2 domain"/>
    <property type="match status" value="1"/>
</dbReference>
<dbReference type="Pfam" id="PF01477">
    <property type="entry name" value="PLAT"/>
    <property type="match status" value="1"/>
</dbReference>
<dbReference type="AlphaFoldDB" id="A0A9W9YLZ5"/>
<dbReference type="EMBL" id="MU827319">
    <property type="protein sequence ID" value="KAJ7357640.1"/>
    <property type="molecule type" value="Genomic_DNA"/>
</dbReference>
<evidence type="ECO:0000259" key="14">
    <source>
        <dbReference type="PROSITE" id="PS50923"/>
    </source>
</evidence>
<evidence type="ECO:0000256" key="1">
    <source>
        <dbReference type="ARBA" id="ARBA00022536"/>
    </source>
</evidence>
<dbReference type="PROSITE" id="PS50923">
    <property type="entry name" value="SUSHI"/>
    <property type="match status" value="2"/>
</dbReference>
<dbReference type="InterPro" id="IPR000742">
    <property type="entry name" value="EGF"/>
</dbReference>
<feature type="domain" description="EGF-like" evidence="10">
    <location>
        <begin position="144"/>
        <end position="186"/>
    </location>
</feature>
<dbReference type="InterPro" id="IPR009030">
    <property type="entry name" value="Growth_fac_rcpt_cys_sf"/>
</dbReference>
<dbReference type="SMART" id="SM01411">
    <property type="entry name" value="Ephrin_rec_like"/>
    <property type="match status" value="2"/>
</dbReference>
<organism evidence="15 16">
    <name type="scientific">Desmophyllum pertusum</name>
    <dbReference type="NCBI Taxonomy" id="174260"/>
    <lineage>
        <taxon>Eukaryota</taxon>
        <taxon>Metazoa</taxon>
        <taxon>Cnidaria</taxon>
        <taxon>Anthozoa</taxon>
        <taxon>Hexacorallia</taxon>
        <taxon>Scleractinia</taxon>
        <taxon>Caryophylliina</taxon>
        <taxon>Caryophylliidae</taxon>
        <taxon>Desmophyllum</taxon>
    </lineage>
</organism>
<dbReference type="CDD" id="cd00054">
    <property type="entry name" value="EGF_CA"/>
    <property type="match status" value="2"/>
</dbReference>
<keyword evidence="1 6" id="KW-0245">EGF-like domain</keyword>
<dbReference type="SUPFAM" id="SSF57184">
    <property type="entry name" value="Growth factor receptor domain"/>
    <property type="match status" value="2"/>
</dbReference>
<dbReference type="OrthoDB" id="5967416at2759"/>
<evidence type="ECO:0000256" key="6">
    <source>
        <dbReference type="PROSITE-ProRule" id="PRU00076"/>
    </source>
</evidence>
<gene>
    <name evidence="15" type="primary">svep1_7</name>
    <name evidence="15" type="ORF">OS493_023771</name>
</gene>
<evidence type="ECO:0000313" key="16">
    <source>
        <dbReference type="Proteomes" id="UP001163046"/>
    </source>
</evidence>
<feature type="domain" description="Sushi" evidence="14">
    <location>
        <begin position="339"/>
        <end position="401"/>
    </location>
</feature>
<evidence type="ECO:0000259" key="10">
    <source>
        <dbReference type="PROSITE" id="PS50026"/>
    </source>
</evidence>
<evidence type="ECO:0000256" key="8">
    <source>
        <dbReference type="SAM" id="MobiDB-lite"/>
    </source>
</evidence>
<dbReference type="InterPro" id="IPR035976">
    <property type="entry name" value="Sushi/SCR/CCP_sf"/>
</dbReference>
<dbReference type="Pfam" id="PF02494">
    <property type="entry name" value="HYR"/>
    <property type="match status" value="1"/>
</dbReference>
<dbReference type="InterPro" id="IPR013783">
    <property type="entry name" value="Ig-like_fold"/>
</dbReference>
<keyword evidence="4 7" id="KW-1015">Disulfide bond</keyword>
<dbReference type="InterPro" id="IPR000436">
    <property type="entry name" value="Sushi_SCR_CCP_dom"/>
</dbReference>
<dbReference type="Gene3D" id="2.10.25.10">
    <property type="entry name" value="Laminin"/>
    <property type="match status" value="3"/>
</dbReference>
<dbReference type="SUPFAM" id="SSF48726">
    <property type="entry name" value="Immunoglobulin"/>
    <property type="match status" value="1"/>
</dbReference>
<feature type="disulfide bond" evidence="7">
    <location>
        <begin position="372"/>
        <end position="399"/>
    </location>
</feature>
<comment type="caution">
    <text evidence="15">The sequence shown here is derived from an EMBL/GenBank/DDBJ whole genome shotgun (WGS) entry which is preliminary data.</text>
</comment>
<evidence type="ECO:0000256" key="4">
    <source>
        <dbReference type="ARBA" id="ARBA00023157"/>
    </source>
</evidence>
<dbReference type="InterPro" id="IPR001024">
    <property type="entry name" value="PLAT/LH2_dom"/>
</dbReference>
<dbReference type="Gene3D" id="2.60.40.10">
    <property type="entry name" value="Immunoglobulins"/>
    <property type="match status" value="1"/>
</dbReference>
<dbReference type="PROSITE" id="PS50026">
    <property type="entry name" value="EGF_3"/>
    <property type="match status" value="2"/>
</dbReference>
<proteinExistence type="predicted"/>
<evidence type="ECO:0000256" key="2">
    <source>
        <dbReference type="ARBA" id="ARBA00022729"/>
    </source>
</evidence>
<dbReference type="InterPro" id="IPR003410">
    <property type="entry name" value="HYR_dom"/>
</dbReference>
<dbReference type="FunFam" id="2.10.25.10:FF:000005">
    <property type="entry name" value="Fibrillin 2"/>
    <property type="match status" value="1"/>
</dbReference>
<dbReference type="Pfam" id="PF07645">
    <property type="entry name" value="EGF_CA"/>
    <property type="match status" value="3"/>
</dbReference>
<dbReference type="InterPro" id="IPR007110">
    <property type="entry name" value="Ig-like_dom"/>
</dbReference>
<dbReference type="Pfam" id="PF07699">
    <property type="entry name" value="Ephrin_rec_like"/>
    <property type="match status" value="2"/>
</dbReference>
<dbReference type="SUPFAM" id="SSF57535">
    <property type="entry name" value="Complement control module/SCR domain"/>
    <property type="match status" value="2"/>
</dbReference>
<feature type="domain" description="HYR" evidence="12">
    <location>
        <begin position="436"/>
        <end position="516"/>
    </location>
</feature>
<feature type="domain" description="Sushi" evidence="14">
    <location>
        <begin position="273"/>
        <end position="338"/>
    </location>
</feature>
<dbReference type="PROSITE" id="PS50095">
    <property type="entry name" value="PLAT"/>
    <property type="match status" value="1"/>
</dbReference>
<dbReference type="PROSITE" id="PS01186">
    <property type="entry name" value="EGF_2"/>
    <property type="match status" value="1"/>
</dbReference>
<feature type="chain" id="PRO_5040962317" evidence="9">
    <location>
        <begin position="17"/>
        <end position="791"/>
    </location>
</feature>
<evidence type="ECO:0000256" key="5">
    <source>
        <dbReference type="ARBA" id="ARBA00023180"/>
    </source>
</evidence>
<name>A0A9W9YLZ5_9CNID</name>
<evidence type="ECO:0000313" key="15">
    <source>
        <dbReference type="EMBL" id="KAJ7357640.1"/>
    </source>
</evidence>
<dbReference type="PANTHER" id="PTHR24046:SF5">
    <property type="entry name" value="EGF-LIKE DOMAIN-CONTAINING PROTEIN"/>
    <property type="match status" value="1"/>
</dbReference>
<dbReference type="CDD" id="cd00113">
    <property type="entry name" value="PLAT"/>
    <property type="match status" value="1"/>
</dbReference>
<feature type="compositionally biased region" description="Basic and acidic residues" evidence="8">
    <location>
        <begin position="540"/>
        <end position="551"/>
    </location>
</feature>
<dbReference type="FunFam" id="2.10.50.10:FF:000032">
    <property type="entry name" value="Uncharacterized protein, isoform A"/>
    <property type="match status" value="1"/>
</dbReference>
<dbReference type="SMART" id="SM00181">
    <property type="entry name" value="EGF"/>
    <property type="match status" value="4"/>
</dbReference>
<keyword evidence="7" id="KW-0768">Sushi</keyword>
<evidence type="ECO:0000256" key="9">
    <source>
        <dbReference type="SAM" id="SignalP"/>
    </source>
</evidence>
<evidence type="ECO:0000256" key="7">
    <source>
        <dbReference type="PROSITE-ProRule" id="PRU00302"/>
    </source>
</evidence>
<evidence type="ECO:0000256" key="3">
    <source>
        <dbReference type="ARBA" id="ARBA00022737"/>
    </source>
</evidence>
<feature type="domain" description="EGF-like" evidence="10">
    <location>
        <begin position="187"/>
        <end position="224"/>
    </location>
</feature>
<accession>A0A9W9YLZ5</accession>
<dbReference type="InterPro" id="IPR011641">
    <property type="entry name" value="Tyr-kin_ephrin_A/B_rcpt-like"/>
</dbReference>